<sequence>MASGEEKHRQKFLLMQFFPFLKVLIGHGAKVDHQDVEGMTAVFGAVQAGNQVLLESLIERKCDIEIHTKRGETALMWAAMHQQLQCVQVLVNAGAQIHRQDENGQRALDHAEGTLNSHVVEVLREASAKQQEPESPQNKR</sequence>
<gene>
    <name evidence="4" type="ORF">PCOR1329_LOCUS62383</name>
</gene>
<keyword evidence="2 3" id="KW-0040">ANK repeat</keyword>
<dbReference type="InterPro" id="IPR002110">
    <property type="entry name" value="Ankyrin_rpt"/>
</dbReference>
<reference evidence="4" key="1">
    <citation type="submission" date="2023-10" db="EMBL/GenBank/DDBJ databases">
        <authorList>
            <person name="Chen Y."/>
            <person name="Shah S."/>
            <person name="Dougan E. K."/>
            <person name="Thang M."/>
            <person name="Chan C."/>
        </authorList>
    </citation>
    <scope>NUCLEOTIDE SEQUENCE [LARGE SCALE GENOMIC DNA]</scope>
</reference>
<accession>A0ABN9VYK2</accession>
<evidence type="ECO:0000256" key="3">
    <source>
        <dbReference type="PROSITE-ProRule" id="PRU00023"/>
    </source>
</evidence>
<dbReference type="PANTHER" id="PTHR24171">
    <property type="entry name" value="ANKYRIN REPEAT DOMAIN-CONTAINING PROTEIN 39-RELATED"/>
    <property type="match status" value="1"/>
</dbReference>
<evidence type="ECO:0000256" key="2">
    <source>
        <dbReference type="ARBA" id="ARBA00023043"/>
    </source>
</evidence>
<keyword evidence="5" id="KW-1185">Reference proteome</keyword>
<dbReference type="Proteomes" id="UP001189429">
    <property type="component" value="Unassembled WGS sequence"/>
</dbReference>
<dbReference type="Pfam" id="PF12796">
    <property type="entry name" value="Ank_2"/>
    <property type="match status" value="1"/>
</dbReference>
<proteinExistence type="predicted"/>
<comment type="caution">
    <text evidence="4">The sequence shown here is derived from an EMBL/GenBank/DDBJ whole genome shotgun (WGS) entry which is preliminary data.</text>
</comment>
<dbReference type="PROSITE" id="PS50088">
    <property type="entry name" value="ANK_REPEAT"/>
    <property type="match status" value="1"/>
</dbReference>
<dbReference type="EMBL" id="CAUYUJ010017877">
    <property type="protein sequence ID" value="CAK0878740.1"/>
    <property type="molecule type" value="Genomic_DNA"/>
</dbReference>
<evidence type="ECO:0000313" key="5">
    <source>
        <dbReference type="Proteomes" id="UP001189429"/>
    </source>
</evidence>
<protein>
    <submittedName>
        <fullName evidence="4">Uncharacterized protein</fullName>
    </submittedName>
</protein>
<dbReference type="InterPro" id="IPR036770">
    <property type="entry name" value="Ankyrin_rpt-contain_sf"/>
</dbReference>
<evidence type="ECO:0000313" key="4">
    <source>
        <dbReference type="EMBL" id="CAK0878740.1"/>
    </source>
</evidence>
<dbReference type="PANTHER" id="PTHR24171:SF8">
    <property type="entry name" value="BRCA1-ASSOCIATED RING DOMAIN PROTEIN 1"/>
    <property type="match status" value="1"/>
</dbReference>
<keyword evidence="1" id="KW-0677">Repeat</keyword>
<name>A0ABN9VYK2_9DINO</name>
<dbReference type="PROSITE" id="PS50297">
    <property type="entry name" value="ANK_REP_REGION"/>
    <property type="match status" value="1"/>
</dbReference>
<evidence type="ECO:0000256" key="1">
    <source>
        <dbReference type="ARBA" id="ARBA00022737"/>
    </source>
</evidence>
<dbReference type="SUPFAM" id="SSF48403">
    <property type="entry name" value="Ankyrin repeat"/>
    <property type="match status" value="1"/>
</dbReference>
<organism evidence="4 5">
    <name type="scientific">Prorocentrum cordatum</name>
    <dbReference type="NCBI Taxonomy" id="2364126"/>
    <lineage>
        <taxon>Eukaryota</taxon>
        <taxon>Sar</taxon>
        <taxon>Alveolata</taxon>
        <taxon>Dinophyceae</taxon>
        <taxon>Prorocentrales</taxon>
        <taxon>Prorocentraceae</taxon>
        <taxon>Prorocentrum</taxon>
    </lineage>
</organism>
<dbReference type="SMART" id="SM00248">
    <property type="entry name" value="ANK"/>
    <property type="match status" value="2"/>
</dbReference>
<dbReference type="Gene3D" id="1.25.40.20">
    <property type="entry name" value="Ankyrin repeat-containing domain"/>
    <property type="match status" value="1"/>
</dbReference>
<feature type="repeat" description="ANK" evidence="3">
    <location>
        <begin position="70"/>
        <end position="102"/>
    </location>
</feature>